<evidence type="ECO:0000313" key="2">
    <source>
        <dbReference type="Proteomes" id="UP001066276"/>
    </source>
</evidence>
<reference evidence="1" key="1">
    <citation type="journal article" date="2022" name="bioRxiv">
        <title>Sequencing and chromosome-scale assembly of the giantPleurodeles waltlgenome.</title>
        <authorList>
            <person name="Brown T."/>
            <person name="Elewa A."/>
            <person name="Iarovenko S."/>
            <person name="Subramanian E."/>
            <person name="Araus A.J."/>
            <person name="Petzold A."/>
            <person name="Susuki M."/>
            <person name="Suzuki K.-i.T."/>
            <person name="Hayashi T."/>
            <person name="Toyoda A."/>
            <person name="Oliveira C."/>
            <person name="Osipova E."/>
            <person name="Leigh N.D."/>
            <person name="Simon A."/>
            <person name="Yun M.H."/>
        </authorList>
    </citation>
    <scope>NUCLEOTIDE SEQUENCE</scope>
    <source>
        <strain evidence="1">20211129_DDA</strain>
        <tissue evidence="1">Liver</tissue>
    </source>
</reference>
<name>A0AAV7MYE4_PLEWA</name>
<accession>A0AAV7MYE4</accession>
<sequence>MHCLRASTPPQNAQWRTVGAAGINLWGAGSFRPHLVPPSRDTSRVFPCSPSTGGHTGSSLLLRLGGPPRAAFSISRPKASLGPDQATACLLGTPPQHILLTLVCQRASQYRTHAPQLVYSRSGSSGILCRVHSSLASAAFEALQPARALRCIQSPYGTPPCFSQLLDAAGCLGTLAVKYAVAYCRMFQDNVVEKKRVRIYGAHILSTILPGHAPYL</sequence>
<dbReference type="EMBL" id="JANPWB010000013">
    <property type="protein sequence ID" value="KAJ1108657.1"/>
    <property type="molecule type" value="Genomic_DNA"/>
</dbReference>
<proteinExistence type="predicted"/>
<dbReference type="Proteomes" id="UP001066276">
    <property type="component" value="Chromosome 9"/>
</dbReference>
<protein>
    <submittedName>
        <fullName evidence="1">Uncharacterized protein</fullName>
    </submittedName>
</protein>
<dbReference type="AlphaFoldDB" id="A0AAV7MYE4"/>
<keyword evidence="2" id="KW-1185">Reference proteome</keyword>
<comment type="caution">
    <text evidence="1">The sequence shown here is derived from an EMBL/GenBank/DDBJ whole genome shotgun (WGS) entry which is preliminary data.</text>
</comment>
<evidence type="ECO:0000313" key="1">
    <source>
        <dbReference type="EMBL" id="KAJ1108657.1"/>
    </source>
</evidence>
<gene>
    <name evidence="1" type="ORF">NDU88_006033</name>
</gene>
<organism evidence="1 2">
    <name type="scientific">Pleurodeles waltl</name>
    <name type="common">Iberian ribbed newt</name>
    <dbReference type="NCBI Taxonomy" id="8319"/>
    <lineage>
        <taxon>Eukaryota</taxon>
        <taxon>Metazoa</taxon>
        <taxon>Chordata</taxon>
        <taxon>Craniata</taxon>
        <taxon>Vertebrata</taxon>
        <taxon>Euteleostomi</taxon>
        <taxon>Amphibia</taxon>
        <taxon>Batrachia</taxon>
        <taxon>Caudata</taxon>
        <taxon>Salamandroidea</taxon>
        <taxon>Salamandridae</taxon>
        <taxon>Pleurodelinae</taxon>
        <taxon>Pleurodeles</taxon>
    </lineage>
</organism>